<evidence type="ECO:0008006" key="16">
    <source>
        <dbReference type="Google" id="ProtNLM"/>
    </source>
</evidence>
<evidence type="ECO:0000256" key="10">
    <source>
        <dbReference type="ARBA" id="ARBA00023002"/>
    </source>
</evidence>
<evidence type="ECO:0000256" key="5">
    <source>
        <dbReference type="ARBA" id="ARBA00022660"/>
    </source>
</evidence>
<keyword evidence="15" id="KW-1185">Reference proteome</keyword>
<evidence type="ECO:0000256" key="13">
    <source>
        <dbReference type="SAM" id="MobiDB-lite"/>
    </source>
</evidence>
<gene>
    <name evidence="14" type="ORF">AB1Y20_010323</name>
</gene>
<comment type="similarity">
    <text evidence="3">Belongs to the alternative oxidase family.</text>
</comment>
<dbReference type="GO" id="GO:0046872">
    <property type="term" value="F:metal ion binding"/>
    <property type="evidence" value="ECO:0007669"/>
    <property type="project" value="UniProtKB-KW"/>
</dbReference>
<proteinExistence type="inferred from homology"/>
<evidence type="ECO:0000313" key="15">
    <source>
        <dbReference type="Proteomes" id="UP001515480"/>
    </source>
</evidence>
<reference evidence="14 15" key="1">
    <citation type="journal article" date="2024" name="Science">
        <title>Giant polyketide synthase enzymes in the biosynthesis of giant marine polyether toxins.</title>
        <authorList>
            <person name="Fallon T.R."/>
            <person name="Shende V.V."/>
            <person name="Wierzbicki I.H."/>
            <person name="Pendleton A.L."/>
            <person name="Watervoot N.F."/>
            <person name="Auber R.P."/>
            <person name="Gonzalez D.J."/>
            <person name="Wisecaver J.H."/>
            <person name="Moore B.S."/>
        </authorList>
    </citation>
    <scope>NUCLEOTIDE SEQUENCE [LARGE SCALE GENOMIC DNA]</scope>
    <source>
        <strain evidence="14 15">12B1</strain>
    </source>
</reference>
<evidence type="ECO:0000256" key="7">
    <source>
        <dbReference type="ARBA" id="ARBA00022723"/>
    </source>
</evidence>
<protein>
    <recommendedName>
        <fullName evidence="16">Ubiquinol oxidase</fullName>
    </recommendedName>
</protein>
<evidence type="ECO:0000256" key="1">
    <source>
        <dbReference type="ARBA" id="ARBA00001962"/>
    </source>
</evidence>
<keyword evidence="9" id="KW-1133">Transmembrane helix</keyword>
<comment type="subcellular location">
    <subcellularLocation>
        <location evidence="2">Membrane</location>
    </subcellularLocation>
</comment>
<dbReference type="EMBL" id="JBGBPQ010000002">
    <property type="protein sequence ID" value="KAL1529002.1"/>
    <property type="molecule type" value="Genomic_DNA"/>
</dbReference>
<keyword evidence="7" id="KW-0479">Metal-binding</keyword>
<evidence type="ECO:0000256" key="6">
    <source>
        <dbReference type="ARBA" id="ARBA00022692"/>
    </source>
</evidence>
<evidence type="ECO:0000256" key="11">
    <source>
        <dbReference type="ARBA" id="ARBA00023004"/>
    </source>
</evidence>
<name>A0AB34K6T3_PRYPA</name>
<keyword evidence="6" id="KW-0812">Transmembrane</keyword>
<dbReference type="GO" id="GO:0005739">
    <property type="term" value="C:mitochondrion"/>
    <property type="evidence" value="ECO:0007669"/>
    <property type="project" value="TreeGrafter"/>
</dbReference>
<keyword evidence="10" id="KW-0560">Oxidoreductase</keyword>
<dbReference type="AlphaFoldDB" id="A0AB34K6T3"/>
<evidence type="ECO:0000256" key="9">
    <source>
        <dbReference type="ARBA" id="ARBA00022989"/>
    </source>
</evidence>
<dbReference type="Proteomes" id="UP001515480">
    <property type="component" value="Unassembled WGS sequence"/>
</dbReference>
<feature type="region of interest" description="Disordered" evidence="13">
    <location>
        <begin position="22"/>
        <end position="50"/>
    </location>
</feature>
<evidence type="ECO:0000256" key="2">
    <source>
        <dbReference type="ARBA" id="ARBA00004370"/>
    </source>
</evidence>
<keyword evidence="4" id="KW-0813">Transport</keyword>
<comment type="caution">
    <text evidence="14">The sequence shown here is derived from an EMBL/GenBank/DDBJ whole genome shotgun (WGS) entry which is preliminary data.</text>
</comment>
<dbReference type="PANTHER" id="PTHR31803:SF19">
    <property type="entry name" value="UBIQUINOL OXIDASE"/>
    <property type="match status" value="1"/>
</dbReference>
<dbReference type="GO" id="GO:0010230">
    <property type="term" value="P:alternative respiration"/>
    <property type="evidence" value="ECO:0007669"/>
    <property type="project" value="TreeGrafter"/>
</dbReference>
<keyword evidence="8" id="KW-0249">Electron transport</keyword>
<dbReference type="InterPro" id="IPR002680">
    <property type="entry name" value="AOX"/>
</dbReference>
<keyword evidence="12" id="KW-0472">Membrane</keyword>
<sequence>MLFLTPLLLSLSPRPPLRASRPALASSRLRLSSSSSPSSPSSSPSASLPTDLHAHRRHLLDALEQVETAIRAEGGEILRPPPSVGVGTRRSVYEPSYGYLSKSAGSYVATDNASPLDGRAGPPSSALDLAVRSFLRECVELTRALWGKEEAVAEPKANGVSVQETLEAAAFREELAKLELSNEAIWERERQREQVDAPLVLKLPYYVLCYALDIFFDGRPIARFWFLETVARIPYFSYISMLHLYESLGWWRRSAETKQVHFAEEWNEFHHLLIMESLGGDQRWADRFLARHAAILYYWLLIFLWIASPTLAYNFSELIEAHAVDTYAEFVDANAPRLRALPAPRIARLYYEADDLHYFDEFQTVGPRGARRPRLASLYDVFSQVRDDEAAHVGTMAQCQDAAALVRAPRAEAFAFAAAGGAAAARLLLETPADTLAAKLLDGELPVEELQAAAGEGGALLEAALEPISDALEALVAFFLTLFESGGLS</sequence>
<keyword evidence="11" id="KW-0408">Iron</keyword>
<evidence type="ECO:0000256" key="3">
    <source>
        <dbReference type="ARBA" id="ARBA00008388"/>
    </source>
</evidence>
<dbReference type="GO" id="GO:0009916">
    <property type="term" value="F:alternative oxidase activity"/>
    <property type="evidence" value="ECO:0007669"/>
    <property type="project" value="InterPro"/>
</dbReference>
<dbReference type="GO" id="GO:0016020">
    <property type="term" value="C:membrane"/>
    <property type="evidence" value="ECO:0007669"/>
    <property type="project" value="UniProtKB-SubCell"/>
</dbReference>
<evidence type="ECO:0000256" key="4">
    <source>
        <dbReference type="ARBA" id="ARBA00022448"/>
    </source>
</evidence>
<dbReference type="Pfam" id="PF01786">
    <property type="entry name" value="AOX"/>
    <property type="match status" value="1"/>
</dbReference>
<dbReference type="InterPro" id="IPR038659">
    <property type="entry name" value="AOX_sf"/>
</dbReference>
<accession>A0AB34K6T3</accession>
<evidence type="ECO:0000313" key="14">
    <source>
        <dbReference type="EMBL" id="KAL1529002.1"/>
    </source>
</evidence>
<evidence type="ECO:0000256" key="12">
    <source>
        <dbReference type="ARBA" id="ARBA00023136"/>
    </source>
</evidence>
<dbReference type="PANTHER" id="PTHR31803">
    <property type="entry name" value="ALTERNATIVE OXIDASE"/>
    <property type="match status" value="1"/>
</dbReference>
<organism evidence="14 15">
    <name type="scientific">Prymnesium parvum</name>
    <name type="common">Toxic golden alga</name>
    <dbReference type="NCBI Taxonomy" id="97485"/>
    <lineage>
        <taxon>Eukaryota</taxon>
        <taxon>Haptista</taxon>
        <taxon>Haptophyta</taxon>
        <taxon>Prymnesiophyceae</taxon>
        <taxon>Prymnesiales</taxon>
        <taxon>Prymnesiaceae</taxon>
        <taxon>Prymnesium</taxon>
    </lineage>
</organism>
<dbReference type="Gene3D" id="1.20.1260.140">
    <property type="entry name" value="Alternative oxidase"/>
    <property type="match status" value="1"/>
</dbReference>
<comment type="cofactor">
    <cofactor evidence="1">
        <name>Fe cation</name>
        <dbReference type="ChEBI" id="CHEBI:24875"/>
    </cofactor>
</comment>
<evidence type="ECO:0000256" key="8">
    <source>
        <dbReference type="ARBA" id="ARBA00022982"/>
    </source>
</evidence>
<keyword evidence="5" id="KW-0679">Respiratory chain</keyword>